<dbReference type="RefSeq" id="WP_097046345.1">
    <property type="nucleotide sequence ID" value="NZ_OBEH01000004.1"/>
</dbReference>
<reference evidence="2" key="1">
    <citation type="submission" date="2017-09" db="EMBL/GenBank/DDBJ databases">
        <authorList>
            <person name="Varghese N."/>
            <person name="Submissions S."/>
        </authorList>
    </citation>
    <scope>NUCLEOTIDE SEQUENCE [LARGE SCALE GENOMIC DNA]</scope>
    <source>
        <strain evidence="2">DSM 25885</strain>
    </source>
</reference>
<organism evidence="1 2">
    <name type="scientific">Flagellimonas pacifica</name>
    <dbReference type="NCBI Taxonomy" id="1247520"/>
    <lineage>
        <taxon>Bacteria</taxon>
        <taxon>Pseudomonadati</taxon>
        <taxon>Bacteroidota</taxon>
        <taxon>Flavobacteriia</taxon>
        <taxon>Flavobacteriales</taxon>
        <taxon>Flavobacteriaceae</taxon>
        <taxon>Flagellimonas</taxon>
    </lineage>
</organism>
<accession>A0A285MUN0</accession>
<name>A0A285MUN0_9FLAO</name>
<evidence type="ECO:0000313" key="1">
    <source>
        <dbReference type="EMBL" id="SNZ00882.1"/>
    </source>
</evidence>
<evidence type="ECO:0000313" key="2">
    <source>
        <dbReference type="Proteomes" id="UP000219048"/>
    </source>
</evidence>
<dbReference type="Proteomes" id="UP000219048">
    <property type="component" value="Unassembled WGS sequence"/>
</dbReference>
<proteinExistence type="predicted"/>
<dbReference type="OrthoDB" id="1202469at2"/>
<gene>
    <name evidence="1" type="ORF">SAMN06265377_2709</name>
</gene>
<dbReference type="EMBL" id="OBEH01000004">
    <property type="protein sequence ID" value="SNZ00882.1"/>
    <property type="molecule type" value="Genomic_DNA"/>
</dbReference>
<sequence>MNLRFIELTLGNYTVSHGYENNKEILEDFKSNEPSKKLVAIDRIKSLSEKYILIDYLDGRWVYWEYEESYQYVKNLLTAK</sequence>
<protein>
    <submittedName>
        <fullName evidence="1">Uncharacterized protein</fullName>
    </submittedName>
</protein>
<dbReference type="AlphaFoldDB" id="A0A285MUN0"/>
<keyword evidence="2" id="KW-1185">Reference proteome</keyword>